<dbReference type="GeneID" id="29696370"/>
<sequence>MANTTDPILHVEIVQGVSKAGKPYECLEVLLGEDSVGRLFPTPLEMRSIKAALQDESDMTF</sequence>
<dbReference type="STRING" id="78346.BRUM_1423"/>
<protein>
    <submittedName>
        <fullName evidence="1">Uncharacterized protein</fullName>
    </submittedName>
</protein>
<name>A0A087CRT4_BIFRU</name>
<accession>A0A087CRT4</accession>
<evidence type="ECO:0000313" key="1">
    <source>
        <dbReference type="EMBL" id="KFI85984.1"/>
    </source>
</evidence>
<dbReference type="RefSeq" id="WP_004219163.1">
    <property type="nucleotide sequence ID" value="NZ_JGZL01000015.1"/>
</dbReference>
<comment type="caution">
    <text evidence="1">The sequence shown here is derived from an EMBL/GenBank/DDBJ whole genome shotgun (WGS) entry which is preliminary data.</text>
</comment>
<gene>
    <name evidence="1" type="ORF">BRUM_1423</name>
</gene>
<organism evidence="1 2">
    <name type="scientific">Bifidobacterium ruminantium</name>
    <dbReference type="NCBI Taxonomy" id="78346"/>
    <lineage>
        <taxon>Bacteria</taxon>
        <taxon>Bacillati</taxon>
        <taxon>Actinomycetota</taxon>
        <taxon>Actinomycetes</taxon>
        <taxon>Bifidobacteriales</taxon>
        <taxon>Bifidobacteriaceae</taxon>
        <taxon>Bifidobacterium</taxon>
    </lineage>
</organism>
<dbReference type="Proteomes" id="UP000029078">
    <property type="component" value="Unassembled WGS sequence"/>
</dbReference>
<evidence type="ECO:0000313" key="2">
    <source>
        <dbReference type="Proteomes" id="UP000029078"/>
    </source>
</evidence>
<dbReference type="AlphaFoldDB" id="A0A087CRT4"/>
<keyword evidence="2" id="KW-1185">Reference proteome</keyword>
<dbReference type="EMBL" id="JGZL01000015">
    <property type="protein sequence ID" value="KFI85984.1"/>
    <property type="molecule type" value="Genomic_DNA"/>
</dbReference>
<dbReference type="eggNOG" id="ENOG5032F3F">
    <property type="taxonomic scope" value="Bacteria"/>
</dbReference>
<reference evidence="1 2" key="1">
    <citation type="submission" date="2014-03" db="EMBL/GenBank/DDBJ databases">
        <title>Genomics of Bifidobacteria.</title>
        <authorList>
            <person name="Ventura M."/>
            <person name="Milani C."/>
            <person name="Lugli G.A."/>
        </authorList>
    </citation>
    <scope>NUCLEOTIDE SEQUENCE [LARGE SCALE GENOMIC DNA]</scope>
    <source>
        <strain evidence="1 2">LMG 21811</strain>
    </source>
</reference>
<proteinExistence type="predicted"/>